<feature type="compositionally biased region" description="Basic and acidic residues" evidence="2">
    <location>
        <begin position="652"/>
        <end position="661"/>
    </location>
</feature>
<dbReference type="InterPro" id="IPR035441">
    <property type="entry name" value="TFIIS/LEDGF_dom_sf"/>
</dbReference>
<feature type="region of interest" description="Disordered" evidence="2">
    <location>
        <begin position="1"/>
        <end position="108"/>
    </location>
</feature>
<reference evidence="4" key="1">
    <citation type="submission" date="2021-02" db="EMBL/GenBank/DDBJ databases">
        <title>First Annotated Genome of the Yellow-green Alga Tribonema minus.</title>
        <authorList>
            <person name="Mahan K.M."/>
        </authorList>
    </citation>
    <scope>NUCLEOTIDE SEQUENCE</scope>
    <source>
        <strain evidence="4">UTEX B ZZ1240</strain>
    </source>
</reference>
<evidence type="ECO:0000256" key="2">
    <source>
        <dbReference type="SAM" id="MobiDB-lite"/>
    </source>
</evidence>
<feature type="compositionally biased region" description="Low complexity" evidence="2">
    <location>
        <begin position="12"/>
        <end position="28"/>
    </location>
</feature>
<proteinExistence type="predicted"/>
<protein>
    <recommendedName>
        <fullName evidence="3">TFIIS N-terminal domain-containing protein</fullName>
    </recommendedName>
</protein>
<feature type="region of interest" description="Disordered" evidence="2">
    <location>
        <begin position="123"/>
        <end position="171"/>
    </location>
</feature>
<dbReference type="PROSITE" id="PS51319">
    <property type="entry name" value="TFIIS_N"/>
    <property type="match status" value="1"/>
</dbReference>
<dbReference type="GO" id="GO:0005634">
    <property type="term" value="C:nucleus"/>
    <property type="evidence" value="ECO:0007669"/>
    <property type="project" value="UniProtKB-SubCell"/>
</dbReference>
<dbReference type="SUPFAM" id="SSF48239">
    <property type="entry name" value="Terpenoid cyclases/Protein prenyltransferases"/>
    <property type="match status" value="1"/>
</dbReference>
<feature type="domain" description="TFIIS N-terminal" evidence="3">
    <location>
        <begin position="670"/>
        <end position="747"/>
    </location>
</feature>
<dbReference type="Pfam" id="PF08711">
    <property type="entry name" value="Med26"/>
    <property type="match status" value="1"/>
</dbReference>
<dbReference type="InterPro" id="IPR017923">
    <property type="entry name" value="TFIIS_N"/>
</dbReference>
<dbReference type="EMBL" id="JAFCMP010000042">
    <property type="protein sequence ID" value="KAG5189950.1"/>
    <property type="molecule type" value="Genomic_DNA"/>
</dbReference>
<keyword evidence="1" id="KW-0539">Nucleus</keyword>
<comment type="subcellular location">
    <subcellularLocation>
        <location evidence="1">Nucleus</location>
    </subcellularLocation>
</comment>
<keyword evidence="5" id="KW-1185">Reference proteome</keyword>
<dbReference type="SUPFAM" id="SSF47676">
    <property type="entry name" value="Conserved domain common to transcription factors TFIIS, elongin A, CRSP70"/>
    <property type="match status" value="1"/>
</dbReference>
<dbReference type="InterPro" id="IPR008930">
    <property type="entry name" value="Terpenoid_cyclase/PrenylTrfase"/>
</dbReference>
<evidence type="ECO:0000256" key="1">
    <source>
        <dbReference type="PROSITE-ProRule" id="PRU00649"/>
    </source>
</evidence>
<dbReference type="OrthoDB" id="21513at2759"/>
<comment type="caution">
    <text evidence="4">The sequence shown here is derived from an EMBL/GenBank/DDBJ whole genome shotgun (WGS) entry which is preliminary data.</text>
</comment>
<organism evidence="4 5">
    <name type="scientific">Tribonema minus</name>
    <dbReference type="NCBI Taxonomy" id="303371"/>
    <lineage>
        <taxon>Eukaryota</taxon>
        <taxon>Sar</taxon>
        <taxon>Stramenopiles</taxon>
        <taxon>Ochrophyta</taxon>
        <taxon>PX clade</taxon>
        <taxon>Xanthophyceae</taxon>
        <taxon>Tribonematales</taxon>
        <taxon>Tribonemataceae</taxon>
        <taxon>Tribonema</taxon>
    </lineage>
</organism>
<accession>A0A835ZEN8</accession>
<evidence type="ECO:0000313" key="5">
    <source>
        <dbReference type="Proteomes" id="UP000664859"/>
    </source>
</evidence>
<evidence type="ECO:0000259" key="3">
    <source>
        <dbReference type="PROSITE" id="PS51319"/>
    </source>
</evidence>
<dbReference type="Proteomes" id="UP000664859">
    <property type="component" value="Unassembled WGS sequence"/>
</dbReference>
<gene>
    <name evidence="4" type="ORF">JKP88DRAFT_300284</name>
</gene>
<feature type="region of interest" description="Disordered" evidence="2">
    <location>
        <begin position="633"/>
        <end position="661"/>
    </location>
</feature>
<feature type="compositionally biased region" description="Low complexity" evidence="2">
    <location>
        <begin position="135"/>
        <end position="148"/>
    </location>
</feature>
<evidence type="ECO:0000313" key="4">
    <source>
        <dbReference type="EMBL" id="KAG5189950.1"/>
    </source>
</evidence>
<sequence>MMAHGCGTSPDQNAQRQQQQQQQQQHQQCSEEEQDARGGGSGDGGDSALPSRRGSADSGMDGSSANGEASVSAADDASDGAAISGSTAASAATGTSDEEQARRKRRRVRSADAAIALSLAACEAPSENCEGGTGASTASAGARTAESTPTPAGSSGFRPQSPHLPGPGGGLSLGMRVATHTAHGQWAGGWRTLARKKAVLRGLDKIFSMAQSEDNFTLFGNDIIQCFYDVASATGEPVRARALMYVEQLAQRWKTTVRHAGWRQSPRSASHSVAAAREPCCTTRVEGDTATAPEIIDAIVAMYCLERVGIHDDVKVEVEAALDAYTAKDYLGWNPLAGPPPERVLDVYTGAPITLWRAMSNMTRDVRSDVYTGAPITPWRAMSNSLISTFYAHRVGVRLGCGYEDVFRWLRALRPYRGPRELKWQEYMDQLRALRPYRGPRELKWQEYMDQLKWQEYMDQDVLCWLRALRPYRGPRELRWQEYMDQCYLVAHVILTLNSWGELRLEPELLPHEYLFVREHLAVQITQRDVHLVGQFIEVLRVFGAADSDPLIQAGITFLLQAQEEDGSWDRGEDRDDYTTYHATMVGIQFAERCYEAALLVHVYRGSGPGITSLAPLLEEWYAEEMCRESKPLSSTAAVDEANDTSPTSSDSESRSPRKRALCKEQKAIKAVRSMAQDIGRRAKMQDWQGVEALLLELEGRSDVGCSVLQATSIGKTVKKLRAVADLGVAEAARRLVERWRELVSAMLSHPP</sequence>
<dbReference type="Gene3D" id="1.20.930.10">
    <property type="entry name" value="Conserved domain common to transcription factors TFIIS, elongin A, CRSP70"/>
    <property type="match status" value="1"/>
</dbReference>
<name>A0A835ZEN8_9STRA</name>
<dbReference type="Gene3D" id="1.50.10.20">
    <property type="match status" value="1"/>
</dbReference>
<feature type="compositionally biased region" description="Low complexity" evidence="2">
    <location>
        <begin position="51"/>
        <end position="95"/>
    </location>
</feature>
<dbReference type="AlphaFoldDB" id="A0A835ZEN8"/>